<comment type="caution">
    <text evidence="6">The sequence shown here is derived from an EMBL/GenBank/DDBJ whole genome shotgun (WGS) entry which is preliminary data.</text>
</comment>
<dbReference type="Pfam" id="PF02646">
    <property type="entry name" value="RmuC"/>
    <property type="match status" value="1"/>
</dbReference>
<sequence>MNIILLPAGIIAGAVIGYLTAGRKAAALKTQVEAAGEREALLNRTAEERIARERSIAEERLQEAARQASERLDAQERLFAERIAEQARSFNERLAQQEHSFGERIAQQQRQWEQRLAEQKEEAEALHKRMNTEFENLSNRIFQSKTEDFTRLNAEHLGNLLRPLDEKIKDFKEKVEQVYSTEAKERFSLGERIKELVELNNRLSEDANNLTRALKGDSKMQGNWGEMILERLLQASGLIEGEHYFRQEFLKDERGEAIVSEESGQKMQPDILIRYPDEREMIIDSKVSLTAYAAYTSAEDRDEQARWLKAHLQSVRNHIDELSRKDYSHYDIKAPDFVMMFIPTEGAYLLAIQSDANLWEYAYNKKVVLMSPTNLISALRLSLDLWKRENQVKNVQAIIKRGTALYEKIVGFTDTFLTLGDRMATLQKDYDKALNQLSEGNGSVVRQAEMLKDMSLTPKKRISARLLPKEEIQEDAEQEDNK</sequence>
<name>A0A120A410_BACSE</name>
<evidence type="ECO:0000256" key="2">
    <source>
        <dbReference type="ARBA" id="ARBA00009840"/>
    </source>
</evidence>
<dbReference type="Proteomes" id="UP000056419">
    <property type="component" value="Unassembled WGS sequence"/>
</dbReference>
<reference evidence="6 7" key="1">
    <citation type="journal article" date="2016" name="BMC Genomics">
        <title>Type VI secretion systems of human gut Bacteroidales segregate into three genetic architectures, two of which are contained on mobile genetic elements.</title>
        <authorList>
            <person name="Coyne M.J."/>
            <person name="Roelofs K.G."/>
            <person name="Comstock L.E."/>
        </authorList>
    </citation>
    <scope>NUCLEOTIDE SEQUENCE [LARGE SCALE GENOMIC DNA]</scope>
    <source>
        <strain evidence="6 7">CL09T03C01</strain>
    </source>
</reference>
<accession>A0A120A410</accession>
<proteinExistence type="inferred from homology"/>
<dbReference type="PANTHER" id="PTHR30563">
    <property type="entry name" value="DNA RECOMBINATION PROTEIN RMUC"/>
    <property type="match status" value="1"/>
</dbReference>
<evidence type="ECO:0000256" key="4">
    <source>
        <dbReference type="ARBA" id="ARBA00023172"/>
    </source>
</evidence>
<protein>
    <submittedName>
        <fullName evidence="6">Putative DNA recombination protein, RmuC-like</fullName>
    </submittedName>
</protein>
<evidence type="ECO:0000313" key="6">
    <source>
        <dbReference type="EMBL" id="KWR57671.1"/>
    </source>
</evidence>
<dbReference type="AlphaFoldDB" id="A0A120A410"/>
<dbReference type="InterPro" id="IPR003798">
    <property type="entry name" value="DNA_recombination_RmuC"/>
</dbReference>
<evidence type="ECO:0000313" key="7">
    <source>
        <dbReference type="Proteomes" id="UP000056419"/>
    </source>
</evidence>
<dbReference type="EMBL" id="LRGC01000001">
    <property type="protein sequence ID" value="KWR57671.1"/>
    <property type="molecule type" value="Genomic_DNA"/>
</dbReference>
<keyword evidence="7" id="KW-1185">Reference proteome</keyword>
<evidence type="ECO:0000256" key="5">
    <source>
        <dbReference type="SAM" id="Coils"/>
    </source>
</evidence>
<feature type="coiled-coil region" evidence="5">
    <location>
        <begin position="47"/>
        <end position="78"/>
    </location>
</feature>
<dbReference type="RefSeq" id="WP_060385119.1">
    <property type="nucleotide sequence ID" value="NZ_LRGC01000001.1"/>
</dbReference>
<dbReference type="GO" id="GO:0006310">
    <property type="term" value="P:DNA recombination"/>
    <property type="evidence" value="ECO:0007669"/>
    <property type="project" value="UniProtKB-KW"/>
</dbReference>
<comment type="function">
    <text evidence="1">Involved in DNA recombination.</text>
</comment>
<gene>
    <name evidence="6" type="primary">rmuC</name>
    <name evidence="6" type="ORF">AA415_00212</name>
</gene>
<evidence type="ECO:0000256" key="1">
    <source>
        <dbReference type="ARBA" id="ARBA00003416"/>
    </source>
</evidence>
<comment type="similarity">
    <text evidence="2">Belongs to the RmuC family.</text>
</comment>
<dbReference type="PATRIC" id="fig|46506.5.peg.222"/>
<dbReference type="PANTHER" id="PTHR30563:SF0">
    <property type="entry name" value="DNA RECOMBINATION PROTEIN RMUC"/>
    <property type="match status" value="1"/>
</dbReference>
<dbReference type="STRING" id="46506.AA415_00212"/>
<evidence type="ECO:0000256" key="3">
    <source>
        <dbReference type="ARBA" id="ARBA00023054"/>
    </source>
</evidence>
<keyword evidence="4" id="KW-0233">DNA recombination</keyword>
<organism evidence="6 7">
    <name type="scientific">Bacteroides stercoris</name>
    <dbReference type="NCBI Taxonomy" id="46506"/>
    <lineage>
        <taxon>Bacteria</taxon>
        <taxon>Pseudomonadati</taxon>
        <taxon>Bacteroidota</taxon>
        <taxon>Bacteroidia</taxon>
        <taxon>Bacteroidales</taxon>
        <taxon>Bacteroidaceae</taxon>
        <taxon>Bacteroides</taxon>
    </lineage>
</organism>
<feature type="coiled-coil region" evidence="5">
    <location>
        <begin position="102"/>
        <end position="140"/>
    </location>
</feature>
<keyword evidence="3 5" id="KW-0175">Coiled coil</keyword>